<organism evidence="2">
    <name type="scientific">Chromera velia CCMP2878</name>
    <dbReference type="NCBI Taxonomy" id="1169474"/>
    <lineage>
        <taxon>Eukaryota</taxon>
        <taxon>Sar</taxon>
        <taxon>Alveolata</taxon>
        <taxon>Colpodellida</taxon>
        <taxon>Chromeraceae</taxon>
        <taxon>Chromera</taxon>
    </lineage>
</organism>
<feature type="compositionally biased region" description="Gly residues" evidence="1">
    <location>
        <begin position="2133"/>
        <end position="2146"/>
    </location>
</feature>
<feature type="compositionally biased region" description="Low complexity" evidence="1">
    <location>
        <begin position="610"/>
        <end position="630"/>
    </location>
</feature>
<feature type="compositionally biased region" description="Basic and acidic residues" evidence="1">
    <location>
        <begin position="1568"/>
        <end position="1598"/>
    </location>
</feature>
<feature type="region of interest" description="Disordered" evidence="1">
    <location>
        <begin position="836"/>
        <end position="982"/>
    </location>
</feature>
<accession>A0A0G4FZY4</accession>
<dbReference type="Pfam" id="PF17741">
    <property type="entry name" value="DUF5578"/>
    <property type="match status" value="1"/>
</dbReference>
<feature type="region of interest" description="Disordered" evidence="1">
    <location>
        <begin position="1210"/>
        <end position="1246"/>
    </location>
</feature>
<feature type="compositionally biased region" description="Basic and acidic residues" evidence="1">
    <location>
        <begin position="908"/>
        <end position="928"/>
    </location>
</feature>
<feature type="compositionally biased region" description="Polar residues" evidence="1">
    <location>
        <begin position="2190"/>
        <end position="2201"/>
    </location>
</feature>
<feature type="region of interest" description="Disordered" evidence="1">
    <location>
        <begin position="2190"/>
        <end position="2211"/>
    </location>
</feature>
<feature type="region of interest" description="Disordered" evidence="1">
    <location>
        <begin position="1297"/>
        <end position="1324"/>
    </location>
</feature>
<feature type="compositionally biased region" description="Low complexity" evidence="1">
    <location>
        <begin position="1478"/>
        <end position="1488"/>
    </location>
</feature>
<dbReference type="InterPro" id="IPR041090">
    <property type="entry name" value="DUF5578"/>
</dbReference>
<evidence type="ECO:0000256" key="1">
    <source>
        <dbReference type="SAM" id="MobiDB-lite"/>
    </source>
</evidence>
<feature type="compositionally biased region" description="Gly residues" evidence="1">
    <location>
        <begin position="1624"/>
        <end position="1633"/>
    </location>
</feature>
<feature type="compositionally biased region" description="Basic and acidic residues" evidence="1">
    <location>
        <begin position="1131"/>
        <end position="1140"/>
    </location>
</feature>
<dbReference type="SUPFAM" id="SSF48371">
    <property type="entry name" value="ARM repeat"/>
    <property type="match status" value="1"/>
</dbReference>
<feature type="region of interest" description="Disordered" evidence="1">
    <location>
        <begin position="243"/>
        <end position="277"/>
    </location>
</feature>
<feature type="compositionally biased region" description="Acidic residues" evidence="1">
    <location>
        <begin position="247"/>
        <end position="271"/>
    </location>
</feature>
<dbReference type="EMBL" id="CDMZ01000770">
    <property type="protein sequence ID" value="CEM21104.1"/>
    <property type="molecule type" value="Genomic_DNA"/>
</dbReference>
<proteinExistence type="predicted"/>
<feature type="compositionally biased region" description="Basic and acidic residues" evidence="1">
    <location>
        <begin position="433"/>
        <end position="442"/>
    </location>
</feature>
<feature type="region of interest" description="Disordered" evidence="1">
    <location>
        <begin position="2127"/>
        <end position="2148"/>
    </location>
</feature>
<feature type="region of interest" description="Disordered" evidence="1">
    <location>
        <begin position="1461"/>
        <end position="1673"/>
    </location>
</feature>
<evidence type="ECO:0000313" key="2">
    <source>
        <dbReference type="EMBL" id="CEM21104.1"/>
    </source>
</evidence>
<dbReference type="InterPro" id="IPR011989">
    <property type="entry name" value="ARM-like"/>
</dbReference>
<feature type="compositionally biased region" description="Basic and acidic residues" evidence="1">
    <location>
        <begin position="2046"/>
        <end position="2062"/>
    </location>
</feature>
<feature type="region of interest" description="Disordered" evidence="1">
    <location>
        <begin position="1084"/>
        <end position="1140"/>
    </location>
</feature>
<feature type="compositionally biased region" description="Polar residues" evidence="1">
    <location>
        <begin position="558"/>
        <end position="567"/>
    </location>
</feature>
<feature type="region of interest" description="Disordered" evidence="1">
    <location>
        <begin position="504"/>
        <end position="632"/>
    </location>
</feature>
<name>A0A0G4FZY4_9ALVE</name>
<feature type="region of interest" description="Disordered" evidence="1">
    <location>
        <begin position="2037"/>
        <end position="2072"/>
    </location>
</feature>
<feature type="region of interest" description="Disordered" evidence="1">
    <location>
        <begin position="1893"/>
        <end position="1947"/>
    </location>
</feature>
<dbReference type="VEuPathDB" id="CryptoDB:Cvel_19574"/>
<protein>
    <submittedName>
        <fullName evidence="2">Uncharacterized protein</fullName>
    </submittedName>
</protein>
<feature type="compositionally biased region" description="Basic and acidic residues" evidence="1">
    <location>
        <begin position="1797"/>
        <end position="1807"/>
    </location>
</feature>
<feature type="region of interest" description="Disordered" evidence="1">
    <location>
        <begin position="1749"/>
        <end position="1827"/>
    </location>
</feature>
<sequence length="2288" mass="248157">MRSQNPNEEWLEQRLKLLTESHVMGSVAYTKRTRKEILEAFLEHAQKNCTAGVECCYGHRALLFFVRVVGSFFVALPAKFELKLHLKVILFFLKWGEACFVEALSESGGVAVILQTLSDEHGVDEDAQFFALYAVSRVAQQGSSWKALLCQGDAVPCVLECVWSAVRTLAELFRGNPNHRVDIVFALLHLLGHTLPVTVRAALLCLSNLLANWRPSPEGREILSDRRQRAEDRHFRRKKISGLSQESLEESDANSEEEEEEEESDTEAYAEEDAKLERDENAVIGPNDCFVRRDVIRGIVEACVGIMLGGDMRASSDAFQLLSKAVVRLQCESLLRGFAKDFLRERREKRAEERRALEFRVLREYLDFEKESVNVRKRRVEDSTKSAQQAMKEEDDAKAAVQRASRRSLTATPAPTDKPARGGLRKGTTLDSKQQKEQETQKSQRALLANLRERRKSRTLNPKDLQKPPDLSEDEDLGDDAVPQSLQMTEGPLHLKSLEIEVAQSPPEERRSIHQRSPQQDERASNSAASLLPSPMLPSPSSSSFLQSPAMPPMALPNSVSLPNNDALQDLTLPLPQNPAANAAAKKSGLGMRECFLGGDPGTETGPEDSSPLSPSKSPSSMSPVRSSSSLWQKAVRKTKLVGTLNRHTYNDKVRKRAAKEDVAGILVDNLLLLLAARSPNLCDELVELGLAETLLACVLDSVRPLRQVEALRALNHLRALSPKAELTVRRVFGFSKRILSAFTVHAFRDVANDEVLEVARFNLRCLHAYKNRPGRVAADELLLQQDLLEEHCRLSAAFDVAEKRTLNEAAEKQVAANDEWVRRLRKIPEKSSIVVKRRLQHGAPTSSRKFREKAKEKDEGGAQNSDQGEGGGEKGAFLTQLTEGDDETWEREEEEQEKGPAAAAAGGEKDKEAGAATEDEGKTEAEKGAAGQTGDPVTAPGTPRAPSRVSQRKGRKATNQPKEGGEIVLPEQAKFKQEQEERRKEVLETLGVRFGSDVISLERCEKEGVRRHNPEFEEGWLPPPELILLRGADDNPLGADPLGPEAPAHSSLYREICGLMGDGQTEIQKGIGFLSYLFQEEANKKPSAGSQTDRPASRETLARRKRNAPLALMDEDPSSPSAGALSARRPCGEKDHEKGEEFRLHRDHLAHLRSLAFSNSLHMKPRVIQYTQRARELPQFQRQATTGLRSLTAGRLREEGACAYTPLRAQTMETADRDSDLDDTGDATTQERERGGNPRDRRGSLVYEQFNQRRASVEVREDLQLETQWRQHMDRDLQLRGGIGMLREDSKADAMSVRESSVAGDLTGRSVGSMSFRGERSNTSASLFGQAKLGLNRPRRRSMMHAGSLPPGLAGRRQSLASVVSASSQAVSQANIHALAGRSRSSANRGASGGSIARPSALAAQLQNARASGLPTPIDLEEVVREHRITKPGHTPDTEGEGRNEDIILTFCQDSLPGNRLPAVSFSESVQGPAGGPHPAAGGKQQQAGGGGFGRSTSEVAEVGGSGKGEGGCLTLPLGSQSGEGLGAQPGETEISPSASGGGSVSVRRLQSEGEISPTKSSLKTRKSAEDARKSVKLDFSEGQAGEREKENEKDASGRASASGAASESRASESSSPSPSAAGSGGGGGGGRSPSSQKSFAETDVRPESLGGGSRKGKEKGSCCPGHGGEDRVVGDLLNTAPFLKAKEYQGVDSQTFRPKRLIHLNMEKPVVHECLIFSVESPEEQQTKAEKQISDSFQRRHELLESLHRRPTPLGMGRGIGTSLHAQGQGQPGWRPVDPPPSARISFQDLSQPSQERRGGQGKEGRSRKHQRNAPSNGRKEVSISISRAIQRLRVVSHDLATDPSHLHGLDPSPGAERGRVAPSTAEVEMLPADAPGSSTWANASVSIPASASRVVGETMTASRRESAPSGLFPREADQSDHPPLSIDALPPPLTDRTDPHLPPRPLPLDPLVLWDAETEASIAAHMPPLRPLPLPSVQEEPQNEALTAAKAHATSNVRVAAVPSEHRSGLCSAGRFVLSYSAAVRAPVLLPPSAQPHASLSSKIRDRGRAGHPRVRMDLHSGTMTDRPGVRQEGHRYFVRGAGTPGDITARQGAQMPAGAYPTAMHEEAHRTGISFSAPSSTLYSVRSHGGQGQGGTAEGWGGTPTQDRFRVVGTHGHSGMGGAGRGGVPLQSVHSACRLRMATSSCTSLGDGQSQTGGVLRGSKARQRLPTKVWTRRGPHPTWRTDAEAKIGMVPAAGYGAELLNFQFPSNAAAQEFLLSQAERLEAEERRQREIQAFTGRGGF</sequence>
<reference evidence="2" key="1">
    <citation type="submission" date="2014-11" db="EMBL/GenBank/DDBJ databases">
        <authorList>
            <person name="Otto D Thomas"/>
            <person name="Naeem Raeece"/>
        </authorList>
    </citation>
    <scope>NUCLEOTIDE SEQUENCE</scope>
</reference>
<dbReference type="InterPro" id="IPR016024">
    <property type="entry name" value="ARM-type_fold"/>
</dbReference>
<feature type="compositionally biased region" description="Low complexity" evidence="1">
    <location>
        <begin position="573"/>
        <end position="585"/>
    </location>
</feature>
<feature type="region of interest" description="Disordered" evidence="1">
    <location>
        <begin position="377"/>
        <end position="483"/>
    </location>
</feature>
<dbReference type="Gene3D" id="1.25.10.10">
    <property type="entry name" value="Leucine-rich Repeat Variant"/>
    <property type="match status" value="1"/>
</dbReference>
<feature type="compositionally biased region" description="Basic and acidic residues" evidence="1">
    <location>
        <begin position="1230"/>
        <end position="1244"/>
    </location>
</feature>
<feature type="compositionally biased region" description="Acidic residues" evidence="1">
    <location>
        <begin position="884"/>
        <end position="897"/>
    </location>
</feature>
<feature type="compositionally biased region" description="Low complexity" evidence="1">
    <location>
        <begin position="525"/>
        <end position="549"/>
    </location>
</feature>
<feature type="compositionally biased region" description="Low complexity" evidence="1">
    <location>
        <begin position="1599"/>
        <end position="1623"/>
    </location>
</feature>
<gene>
    <name evidence="2" type="ORF">Cvel_19574</name>
</gene>
<feature type="region of interest" description="Disordered" evidence="1">
    <location>
        <begin position="1843"/>
        <end position="1866"/>
    </location>
</feature>